<keyword evidence="3" id="KW-1185">Reference proteome</keyword>
<accession>A0A1V9YQU5</accession>
<feature type="transmembrane region" description="Helical" evidence="1">
    <location>
        <begin position="337"/>
        <end position="357"/>
    </location>
</feature>
<keyword evidence="1" id="KW-1133">Transmembrane helix</keyword>
<keyword evidence="1" id="KW-0812">Transmembrane</keyword>
<organism evidence="2 3">
    <name type="scientific">Achlya hypogyna</name>
    <name type="common">Oomycete</name>
    <name type="synonym">Protoachlya hypogyna</name>
    <dbReference type="NCBI Taxonomy" id="1202772"/>
    <lineage>
        <taxon>Eukaryota</taxon>
        <taxon>Sar</taxon>
        <taxon>Stramenopiles</taxon>
        <taxon>Oomycota</taxon>
        <taxon>Saprolegniomycetes</taxon>
        <taxon>Saprolegniales</taxon>
        <taxon>Achlyaceae</taxon>
        <taxon>Achlya</taxon>
    </lineage>
</organism>
<dbReference type="EMBL" id="JNBR01001413">
    <property type="protein sequence ID" value="OQR88037.1"/>
    <property type="molecule type" value="Genomic_DNA"/>
</dbReference>
<dbReference type="Proteomes" id="UP000243579">
    <property type="component" value="Unassembled WGS sequence"/>
</dbReference>
<reference evidence="2 3" key="1">
    <citation type="journal article" date="2014" name="Genome Biol. Evol.">
        <title>The secreted proteins of Achlya hypogyna and Thraustotheca clavata identify the ancestral oomycete secretome and reveal gene acquisitions by horizontal gene transfer.</title>
        <authorList>
            <person name="Misner I."/>
            <person name="Blouin N."/>
            <person name="Leonard G."/>
            <person name="Richards T.A."/>
            <person name="Lane C.E."/>
        </authorList>
    </citation>
    <scope>NUCLEOTIDE SEQUENCE [LARGE SCALE GENOMIC DNA]</scope>
    <source>
        <strain evidence="2 3">ATCC 48635</strain>
    </source>
</reference>
<proteinExistence type="predicted"/>
<evidence type="ECO:0000313" key="2">
    <source>
        <dbReference type="EMBL" id="OQR88037.1"/>
    </source>
</evidence>
<dbReference type="OrthoDB" id="79078at2759"/>
<dbReference type="AlphaFoldDB" id="A0A1V9YQU5"/>
<evidence type="ECO:0000256" key="1">
    <source>
        <dbReference type="SAM" id="Phobius"/>
    </source>
</evidence>
<protein>
    <recommendedName>
        <fullName evidence="4">Transmembrane protein</fullName>
    </recommendedName>
</protein>
<gene>
    <name evidence="2" type="ORF">ACHHYP_07679</name>
</gene>
<keyword evidence="1" id="KW-0472">Membrane</keyword>
<name>A0A1V9YQU5_ACHHY</name>
<sequence length="611" mass="66704">MGNMHTAQQTSFKMYWSLASDLWAITTNSTVLGGSCLLRDSSNFAYSNATPTVALKQNATLAAPLSPGWIEFEREIGPFGAIDVQYLAPPRSLLTLHHDFMASLTALVLTNPEAQADYLALNVPPRRAPVPAALLARSDVEFVGGNVFCGDDSSPWPPANGLYMAFSFTNLCHATFAEVLQTVHYSPLFAFLSAGESRDLDAICALDAFQPSTCVRDHIHALSFLTTHNTSFAAIPTLAVAATADVRALKVGYVQFLRTATATTIARVPILDQDDAAWCFYGWHVLLGWAIGLREVVTLVGDHGRITAISAVSPNLNMVPDPNAIPQSFSFLVKYCVQYITLVLILVSGLLALSAMYHKGHMEARNLLCVNRIVGMTWLGRPFVLVRSLSAIWLLNTSPLTLVQVGVGTRFTSPPLAWYTTLLATSEMTWFVYVLNDLFSCITQQYTSLYASKSSNLTWLAAFVWTLRAPQTYVATVYRECSRIDMDAGVDCTSGSVAVGSATRLVTSLGLVVACSGLVYAAVCLCSHAPPPCYVRSPLLNAQSYYMLRLQGWRVGDVHYLDKTSAIMAGLLCVSWQGRTLVFDIKSWRILETPIAAHADDRLVHAIPLIH</sequence>
<comment type="caution">
    <text evidence="2">The sequence shown here is derived from an EMBL/GenBank/DDBJ whole genome shotgun (WGS) entry which is preliminary data.</text>
</comment>
<evidence type="ECO:0008006" key="4">
    <source>
        <dbReference type="Google" id="ProtNLM"/>
    </source>
</evidence>
<evidence type="ECO:0000313" key="3">
    <source>
        <dbReference type="Proteomes" id="UP000243579"/>
    </source>
</evidence>